<dbReference type="InterPro" id="IPR022761">
    <property type="entry name" value="Fumarate_lyase_N"/>
</dbReference>
<sequence>MSHLAAHPWLSGLFEDTEVQNELSAQAQLRHMLVIEAAFARALAKTGRVPADVAEQAAEYILDAEPDIALLKQGVAEDGLVVPALVRQLKQGCPHDWHPAIHTGLTSQDVIDTALILCLKSVLPLLSARLTALDTALTHLGEQQGHNQLMARTRMQAALPITVATRLSSWQLPISDHQDRLKQMAPRLLILQLGGAAGDRAALGDVAGAIETDMAQALGLSHAGVSWHSRRDAIAEFSNWLSLVSGTLGKMGQDIALMSQQGLDDVVLAGGGRSSAMAHKRNPIRAELLVALARANAVQLSGMHHALIHEQERSGAAWVLEWMLLPQMVLTTGRSLTASLELVEQIDRIGHPAGASDQSS</sequence>
<evidence type="ECO:0000256" key="1">
    <source>
        <dbReference type="ARBA" id="ARBA00034772"/>
    </source>
</evidence>
<gene>
    <name evidence="3" type="ORF">GFB49_15310</name>
</gene>
<name>A0A843YKU5_9RHOB</name>
<evidence type="ECO:0000313" key="3">
    <source>
        <dbReference type="EMBL" id="MQQ09833.1"/>
    </source>
</evidence>
<dbReference type="Proteomes" id="UP000444174">
    <property type="component" value="Unassembled WGS sequence"/>
</dbReference>
<feature type="domain" description="Fumarate lyase N-terminal" evidence="2">
    <location>
        <begin position="29"/>
        <end position="293"/>
    </location>
</feature>
<evidence type="ECO:0000313" key="4">
    <source>
        <dbReference type="Proteomes" id="UP000444174"/>
    </source>
</evidence>
<dbReference type="PRINTS" id="PR00145">
    <property type="entry name" value="ARGSUCLYASE"/>
</dbReference>
<organism evidence="3 4">
    <name type="scientific">Tritonibacter litoralis</name>
    <dbReference type="NCBI Taxonomy" id="2662264"/>
    <lineage>
        <taxon>Bacteria</taxon>
        <taxon>Pseudomonadati</taxon>
        <taxon>Pseudomonadota</taxon>
        <taxon>Alphaproteobacteria</taxon>
        <taxon>Rhodobacterales</taxon>
        <taxon>Paracoccaceae</taxon>
        <taxon>Tritonibacter</taxon>
    </lineage>
</organism>
<dbReference type="PANTHER" id="PTHR43172">
    <property type="entry name" value="ADENYLOSUCCINATE LYASE"/>
    <property type="match status" value="1"/>
</dbReference>
<accession>A0A843YKU5</accession>
<comment type="similarity">
    <text evidence="1">Belongs to the class-II fumarase/aspartase family.</text>
</comment>
<keyword evidence="4" id="KW-1185">Reference proteome</keyword>
<reference evidence="3 4" key="1">
    <citation type="submission" date="2019-10" db="EMBL/GenBank/DDBJ databases">
        <title>Epibacterium sp. nov., isolated from seawater.</title>
        <authorList>
            <person name="Zhang X."/>
            <person name="Li N."/>
        </authorList>
    </citation>
    <scope>NUCLEOTIDE SEQUENCE [LARGE SCALE GENOMIC DNA]</scope>
    <source>
        <strain evidence="3 4">SM1979</strain>
    </source>
</reference>
<dbReference type="InterPro" id="IPR008948">
    <property type="entry name" value="L-Aspartase-like"/>
</dbReference>
<dbReference type="Gene3D" id="1.20.200.10">
    <property type="entry name" value="Fumarase/aspartase (Central domain)"/>
    <property type="match status" value="1"/>
</dbReference>
<dbReference type="SUPFAM" id="SSF48557">
    <property type="entry name" value="L-aspartase-like"/>
    <property type="match status" value="1"/>
</dbReference>
<dbReference type="GO" id="GO:0047472">
    <property type="term" value="F:3-carboxy-cis,cis-muconate cycloisomerase activity"/>
    <property type="evidence" value="ECO:0007669"/>
    <property type="project" value="UniProtKB-EC"/>
</dbReference>
<dbReference type="EMBL" id="WIBF01000010">
    <property type="protein sequence ID" value="MQQ09833.1"/>
    <property type="molecule type" value="Genomic_DNA"/>
</dbReference>
<dbReference type="InterPro" id="IPR000362">
    <property type="entry name" value="Fumarate_lyase_fam"/>
</dbReference>
<dbReference type="PRINTS" id="PR00149">
    <property type="entry name" value="FUMRATELYASE"/>
</dbReference>
<dbReference type="Pfam" id="PF00206">
    <property type="entry name" value="Lyase_1"/>
    <property type="match status" value="1"/>
</dbReference>
<keyword evidence="3" id="KW-0413">Isomerase</keyword>
<proteinExistence type="inferred from homology"/>
<comment type="caution">
    <text evidence="3">The sequence shown here is derived from an EMBL/GenBank/DDBJ whole genome shotgun (WGS) entry which is preliminary data.</text>
</comment>
<dbReference type="NCBIfam" id="NF004631">
    <property type="entry name" value="PRK05975.1"/>
    <property type="match status" value="1"/>
</dbReference>
<evidence type="ECO:0000259" key="2">
    <source>
        <dbReference type="Pfam" id="PF00206"/>
    </source>
</evidence>
<dbReference type="PANTHER" id="PTHR43172:SF2">
    <property type="entry name" value="ADENYLOSUCCINATE LYASE C-TERMINAL DOMAIN-CONTAINING PROTEIN"/>
    <property type="match status" value="1"/>
</dbReference>
<dbReference type="AlphaFoldDB" id="A0A843YKU5"/>
<dbReference type="RefSeq" id="WP_153216806.1">
    <property type="nucleotide sequence ID" value="NZ_WIBF01000010.1"/>
</dbReference>
<dbReference type="EC" id="5.5.1.2" evidence="3"/>
<protein>
    <submittedName>
        <fullName evidence="3">3-carboxy-cis,cis-muconate cycloisomerase</fullName>
        <ecNumber evidence="3">5.5.1.2</ecNumber>
    </submittedName>
</protein>